<comment type="caution">
    <text evidence="3">The sequence shown here is derived from an EMBL/GenBank/DDBJ whole genome shotgun (WGS) entry which is preliminary data.</text>
</comment>
<dbReference type="AlphaFoldDB" id="A0A0N0P824"/>
<dbReference type="Proteomes" id="UP000038009">
    <property type="component" value="Unassembled WGS sequence"/>
</dbReference>
<dbReference type="Gene3D" id="2.120.10.80">
    <property type="entry name" value="Kelch-type beta propeller"/>
    <property type="match status" value="1"/>
</dbReference>
<gene>
    <name evidence="3" type="ORF">ABL78_1410</name>
</gene>
<dbReference type="OrthoDB" id="10250130at2759"/>
<dbReference type="InterPro" id="IPR015915">
    <property type="entry name" value="Kelch-typ_b-propeller"/>
</dbReference>
<dbReference type="EMBL" id="LJSK01000023">
    <property type="protein sequence ID" value="KPI89446.1"/>
    <property type="molecule type" value="Genomic_DNA"/>
</dbReference>
<name>A0A0N0P824_LEPSE</name>
<dbReference type="PANTHER" id="PTHR46093:SF18">
    <property type="entry name" value="FIBRONECTIN TYPE-III DOMAIN-CONTAINING PROTEIN"/>
    <property type="match status" value="1"/>
</dbReference>
<keyword evidence="4" id="KW-1185">Reference proteome</keyword>
<dbReference type="VEuPathDB" id="TriTrypDB:Lsey_0023_0030"/>
<dbReference type="SUPFAM" id="SSF117281">
    <property type="entry name" value="Kelch motif"/>
    <property type="match status" value="1"/>
</dbReference>
<dbReference type="OMA" id="KLPHWRY"/>
<protein>
    <submittedName>
        <fullName evidence="3">Uncharacterized protein</fullName>
    </submittedName>
</protein>
<proteinExistence type="predicted"/>
<evidence type="ECO:0000313" key="4">
    <source>
        <dbReference type="Proteomes" id="UP000038009"/>
    </source>
</evidence>
<evidence type="ECO:0000256" key="2">
    <source>
        <dbReference type="ARBA" id="ARBA00022737"/>
    </source>
</evidence>
<accession>A0A0N0P824</accession>
<evidence type="ECO:0000313" key="3">
    <source>
        <dbReference type="EMBL" id="KPI89446.1"/>
    </source>
</evidence>
<keyword evidence="1" id="KW-0880">Kelch repeat</keyword>
<sequence>MDSVKMQWVECPLLDGDGSALHPPSCSDDEDEENAVDLLNRREGHCATVILASPADDEAHSASSWIVVCGGYTRGIVSAVPLVAPASLLPALMWKELPTVDEFECDGASLTSMNVAACVAGSRSNLVSSALVAYLFGGFDRDMSLRNTLYAVTLGSEEGEGGGWVPTSVNVEEVKTTGDVPTARARHSAGVSDSRLFIFGGETATQEQTSDLYVCDVRTGVWRSLSASPACPAPRLLSSSLVLLSPTTFVLYGGSHFVEGAVQSFADAWRLDIDTETWTQITAVMATDERRDLLPRSNGHAGGAVVLPPPTTKSEPTHRCTCAVFVGGKNISEGDDRVKMIRLSPRDGTADVCVRAALPAVGTGSFPHWRYTPAVVPTQKGLLLLAGQCRHAQVPSSFLLTFE</sequence>
<evidence type="ECO:0000256" key="1">
    <source>
        <dbReference type="ARBA" id="ARBA00022441"/>
    </source>
</evidence>
<dbReference type="PANTHER" id="PTHR46093">
    <property type="entry name" value="ACYL-COA-BINDING DOMAIN-CONTAINING PROTEIN 5"/>
    <property type="match status" value="1"/>
</dbReference>
<keyword evidence="2" id="KW-0677">Repeat</keyword>
<reference evidence="3 4" key="1">
    <citation type="journal article" date="2015" name="PLoS Pathog.">
        <title>Leptomonas seymouri: Adaptations to the Dixenous Life Cycle Analyzed by Genome Sequencing, Transcriptome Profiling and Co-infection with Leishmania donovani.</title>
        <authorList>
            <person name="Kraeva N."/>
            <person name="Butenko A."/>
            <person name="Hlavacova J."/>
            <person name="Kostygov A."/>
            <person name="Myskova J."/>
            <person name="Grybchuk D."/>
            <person name="Lestinova T."/>
            <person name="Votypka J."/>
            <person name="Volf P."/>
            <person name="Opperdoes F."/>
            <person name="Flegontov P."/>
            <person name="Lukes J."/>
            <person name="Yurchenko V."/>
        </authorList>
    </citation>
    <scope>NUCLEOTIDE SEQUENCE [LARGE SCALE GENOMIC DNA]</scope>
    <source>
        <strain evidence="3 4">ATCC 30220</strain>
    </source>
</reference>
<organism evidence="3 4">
    <name type="scientific">Leptomonas seymouri</name>
    <dbReference type="NCBI Taxonomy" id="5684"/>
    <lineage>
        <taxon>Eukaryota</taxon>
        <taxon>Discoba</taxon>
        <taxon>Euglenozoa</taxon>
        <taxon>Kinetoplastea</taxon>
        <taxon>Metakinetoplastina</taxon>
        <taxon>Trypanosomatida</taxon>
        <taxon>Trypanosomatidae</taxon>
        <taxon>Leishmaniinae</taxon>
        <taxon>Leptomonas</taxon>
    </lineage>
</organism>
<dbReference type="Pfam" id="PF24681">
    <property type="entry name" value="Kelch_KLHDC2_KLHL20_DRC7"/>
    <property type="match status" value="1"/>
</dbReference>